<dbReference type="NCBIfam" id="TIGR02395">
    <property type="entry name" value="rpoN_sigma"/>
    <property type="match status" value="1"/>
</dbReference>
<keyword evidence="5" id="KW-0805">Transcription regulation</keyword>
<dbReference type="Gene3D" id="1.10.10.60">
    <property type="entry name" value="Homeodomain-like"/>
    <property type="match status" value="1"/>
</dbReference>
<dbReference type="GO" id="GO:0000428">
    <property type="term" value="C:DNA-directed RNA polymerase complex"/>
    <property type="evidence" value="ECO:0007669"/>
    <property type="project" value="UniProtKB-KW"/>
</dbReference>
<dbReference type="GO" id="GO:0016779">
    <property type="term" value="F:nucleotidyltransferase activity"/>
    <property type="evidence" value="ECO:0007669"/>
    <property type="project" value="UniProtKB-KW"/>
</dbReference>
<protein>
    <submittedName>
        <fullName evidence="12">RNA polymerase factor sigma-54</fullName>
    </submittedName>
</protein>
<dbReference type="GO" id="GO:0001216">
    <property type="term" value="F:DNA-binding transcription activator activity"/>
    <property type="evidence" value="ECO:0007669"/>
    <property type="project" value="InterPro"/>
</dbReference>
<comment type="similarity">
    <text evidence="1">Belongs to the sigma-54 factor family.</text>
</comment>
<dbReference type="PROSITE" id="PS00717">
    <property type="entry name" value="SIGMA54_1"/>
    <property type="match status" value="1"/>
</dbReference>
<dbReference type="PIRSF" id="PIRSF000774">
    <property type="entry name" value="RpoN"/>
    <property type="match status" value="1"/>
</dbReference>
<name>A0A8A4TT86_SULCO</name>
<evidence type="ECO:0000256" key="4">
    <source>
        <dbReference type="ARBA" id="ARBA00022695"/>
    </source>
</evidence>
<keyword evidence="4" id="KW-0548">Nucleotidyltransferase</keyword>
<keyword evidence="7" id="KW-0238">DNA-binding</keyword>
<accession>A0A8A4TT86</accession>
<dbReference type="Gene3D" id="1.10.10.1330">
    <property type="entry name" value="RNA polymerase sigma-54 factor, core-binding domain"/>
    <property type="match status" value="1"/>
</dbReference>
<evidence type="ECO:0000256" key="6">
    <source>
        <dbReference type="ARBA" id="ARBA00023082"/>
    </source>
</evidence>
<gene>
    <name evidence="12" type="primary">rpoN</name>
    <name evidence="12" type="ORF">J3U87_09525</name>
</gene>
<dbReference type="PROSITE" id="PS00718">
    <property type="entry name" value="SIGMA54_2"/>
    <property type="match status" value="1"/>
</dbReference>
<evidence type="ECO:0000313" key="12">
    <source>
        <dbReference type="EMBL" id="QTD52703.1"/>
    </source>
</evidence>
<evidence type="ECO:0000256" key="5">
    <source>
        <dbReference type="ARBA" id="ARBA00023015"/>
    </source>
</evidence>
<reference evidence="12" key="1">
    <citation type="submission" date="2021-03" db="EMBL/GenBank/DDBJ databases">
        <title>Acanthopleuribacteraceae sp. M133.</title>
        <authorList>
            <person name="Wang G."/>
        </authorList>
    </citation>
    <scope>NUCLEOTIDE SEQUENCE</scope>
    <source>
        <strain evidence="12">M133</strain>
    </source>
</reference>
<evidence type="ECO:0000256" key="2">
    <source>
        <dbReference type="ARBA" id="ARBA00022478"/>
    </source>
</evidence>
<evidence type="ECO:0000259" key="11">
    <source>
        <dbReference type="Pfam" id="PF04963"/>
    </source>
</evidence>
<dbReference type="Pfam" id="PF04552">
    <property type="entry name" value="Sigma54_DBD"/>
    <property type="match status" value="1"/>
</dbReference>
<dbReference type="KEGG" id="scor:J3U87_09525"/>
<evidence type="ECO:0000256" key="3">
    <source>
        <dbReference type="ARBA" id="ARBA00022679"/>
    </source>
</evidence>
<dbReference type="PANTHER" id="PTHR32248">
    <property type="entry name" value="RNA POLYMERASE SIGMA-54 FACTOR"/>
    <property type="match status" value="1"/>
</dbReference>
<feature type="domain" description="RNA polymerase sigma factor 54 core-binding" evidence="11">
    <location>
        <begin position="97"/>
        <end position="284"/>
    </location>
</feature>
<dbReference type="GO" id="GO:0003677">
    <property type="term" value="F:DNA binding"/>
    <property type="evidence" value="ECO:0007669"/>
    <property type="project" value="UniProtKB-KW"/>
</dbReference>
<dbReference type="EMBL" id="CP071793">
    <property type="protein sequence ID" value="QTD52703.1"/>
    <property type="molecule type" value="Genomic_DNA"/>
</dbReference>
<dbReference type="PROSITE" id="PS50044">
    <property type="entry name" value="SIGMA54_3"/>
    <property type="match status" value="1"/>
</dbReference>
<keyword evidence="8" id="KW-0804">Transcription</keyword>
<evidence type="ECO:0000259" key="10">
    <source>
        <dbReference type="Pfam" id="PF04552"/>
    </source>
</evidence>
<dbReference type="PANTHER" id="PTHR32248:SF4">
    <property type="entry name" value="RNA POLYMERASE SIGMA-54 FACTOR"/>
    <property type="match status" value="1"/>
</dbReference>
<evidence type="ECO:0000256" key="9">
    <source>
        <dbReference type="SAM" id="MobiDB-lite"/>
    </source>
</evidence>
<dbReference type="Pfam" id="PF00309">
    <property type="entry name" value="Sigma54_AID"/>
    <property type="match status" value="1"/>
</dbReference>
<dbReference type="InterPro" id="IPR000394">
    <property type="entry name" value="RNA_pol_sigma_54"/>
</dbReference>
<dbReference type="Proteomes" id="UP000663929">
    <property type="component" value="Chromosome"/>
</dbReference>
<evidence type="ECO:0000256" key="1">
    <source>
        <dbReference type="ARBA" id="ARBA00008798"/>
    </source>
</evidence>
<evidence type="ECO:0000256" key="8">
    <source>
        <dbReference type="ARBA" id="ARBA00023163"/>
    </source>
</evidence>
<evidence type="ECO:0000313" key="13">
    <source>
        <dbReference type="Proteomes" id="UP000663929"/>
    </source>
</evidence>
<dbReference type="GO" id="GO:0016987">
    <property type="term" value="F:sigma factor activity"/>
    <property type="evidence" value="ECO:0007669"/>
    <property type="project" value="UniProtKB-KW"/>
</dbReference>
<dbReference type="GO" id="GO:0006352">
    <property type="term" value="P:DNA-templated transcription initiation"/>
    <property type="evidence" value="ECO:0007669"/>
    <property type="project" value="InterPro"/>
</dbReference>
<feature type="domain" description="RNA polymerase sigma factor 54 DNA-binding" evidence="10">
    <location>
        <begin position="300"/>
        <end position="458"/>
    </location>
</feature>
<dbReference type="PRINTS" id="PR00045">
    <property type="entry name" value="SIGMA54FCT"/>
</dbReference>
<keyword evidence="6" id="KW-0731">Sigma factor</keyword>
<dbReference type="InterPro" id="IPR038709">
    <property type="entry name" value="RpoN_core-bd_sf"/>
</dbReference>
<dbReference type="InterPro" id="IPR007046">
    <property type="entry name" value="RNA_pol_sigma_54_core-bd"/>
</dbReference>
<feature type="region of interest" description="Disordered" evidence="9">
    <location>
        <begin position="36"/>
        <end position="61"/>
    </location>
</feature>
<dbReference type="AlphaFoldDB" id="A0A8A4TT86"/>
<keyword evidence="2" id="KW-0240">DNA-directed RNA polymerase</keyword>
<keyword evidence="3" id="KW-0808">Transferase</keyword>
<sequence>MTQSLQQAIKLLQMSRLELTDTIQNELLENPVLEDQRELPDEEFANNTEAEKPDTETGMDNKLDNIDMDAYFQEYLNDHQPKNRDREFRDPSDYPSFENMVTKRETLQEYLEHQLGLLPIHDRAFEIGTEIIGNINDAGRLTAELEEIGEAGGWKLEEVTEVWLIIREFDPLGVGARNLRECLEIQIAYSEWAGTDVETMLLEHFDLIYKQKYKELMQLLNVDKEQLKEYLEAIKQFDPEPGRAFAPLPPQYIQPDVYILKVDDEYVIQLNDEGTPRLRVSAQYPKILEQARNSDKAASDYIKDKFKSAMWLIKSLDQRNRTIYKVAESLVRHQRDFFDRGVEYMKPLVLREVADDIGMHESTVSRVVNNKYVHTPRGVFELKYFFRSGLASANGEDVSSLAVKEKIRKLCNEESPAKPYSDATIVKILTREGIQIARRTVAKYREELGIPSSSKRRKKI</sequence>
<evidence type="ECO:0000256" key="7">
    <source>
        <dbReference type="ARBA" id="ARBA00023125"/>
    </source>
</evidence>
<organism evidence="12 13">
    <name type="scientific">Sulfidibacter corallicola</name>
    <dbReference type="NCBI Taxonomy" id="2818388"/>
    <lineage>
        <taxon>Bacteria</taxon>
        <taxon>Pseudomonadati</taxon>
        <taxon>Acidobacteriota</taxon>
        <taxon>Holophagae</taxon>
        <taxon>Acanthopleuribacterales</taxon>
        <taxon>Acanthopleuribacteraceae</taxon>
        <taxon>Sulfidibacter</taxon>
    </lineage>
</organism>
<proteinExistence type="inferred from homology"/>
<keyword evidence="13" id="KW-1185">Reference proteome</keyword>
<feature type="compositionally biased region" description="Basic and acidic residues" evidence="9">
    <location>
        <begin position="49"/>
        <end position="61"/>
    </location>
</feature>
<dbReference type="InterPro" id="IPR007634">
    <property type="entry name" value="RNA_pol_sigma_54_DNA-bd"/>
</dbReference>
<dbReference type="Pfam" id="PF04963">
    <property type="entry name" value="Sigma54_CBD"/>
    <property type="match status" value="1"/>
</dbReference>